<protein>
    <submittedName>
        <fullName evidence="4">HOOK domain-containing protein</fullName>
    </submittedName>
</protein>
<dbReference type="Proteomes" id="UP000278807">
    <property type="component" value="Unassembled WGS sequence"/>
</dbReference>
<evidence type="ECO:0000313" key="3">
    <source>
        <dbReference type="Proteomes" id="UP000278807"/>
    </source>
</evidence>
<dbReference type="EMBL" id="UZAE01012019">
    <property type="protein sequence ID" value="VDO03086.1"/>
    <property type="molecule type" value="Genomic_DNA"/>
</dbReference>
<reference evidence="2 3" key="2">
    <citation type="submission" date="2018-11" db="EMBL/GenBank/DDBJ databases">
        <authorList>
            <consortium name="Pathogen Informatics"/>
        </authorList>
    </citation>
    <scope>NUCLEOTIDE SEQUENCE [LARGE SCALE GENOMIC DNA]</scope>
</reference>
<dbReference type="AlphaFoldDB" id="A0A0R3TJH2"/>
<keyword evidence="3" id="KW-1185">Reference proteome</keyword>
<gene>
    <name evidence="2" type="ORF">HNAJ_LOCUS7226</name>
</gene>
<sequence>MEKEYQEEIEELRKEVCELKLALTERPLDHRESAINFIQDLNLSTTDMVQQIGQLQQQLELCKHDLEVSEKKVSDLKSENSQLRERIDILEVSKDNMTTNNTTNNTIDELVSKIDKLTLQLISEQSETKKLHILNSEKDEDLNSARMNIRELELTIKNLREEIVELSMEREALKVQIGSVDNTRGNSLFSEVEDRRRRAEILVKKQQEKIVELENNLANIQSESQKKILQLQRELDSNVTKAYKEYIVKLYTEITRLTSEVARLESGFTGVVSLQVGKIGEKERMSAAFGRDTFNQQNLVNALKERIIAYKCAADKAKCEAVEMREQLMSEYRAHYDVNLELAYQRSLVKSLNQELQMIKLAASNNKGKCILSSFKVIYTS</sequence>
<dbReference type="OrthoDB" id="6254539at2759"/>
<evidence type="ECO:0000313" key="2">
    <source>
        <dbReference type="EMBL" id="VDO03086.1"/>
    </source>
</evidence>
<feature type="coiled-coil region" evidence="1">
    <location>
        <begin position="52"/>
        <end position="230"/>
    </location>
</feature>
<dbReference type="WBParaSite" id="HNAJ_0000723001-mRNA-1">
    <property type="protein sequence ID" value="HNAJ_0000723001-mRNA-1"/>
    <property type="gene ID" value="HNAJ_0000723001"/>
</dbReference>
<keyword evidence="1" id="KW-0175">Coiled coil</keyword>
<evidence type="ECO:0000256" key="1">
    <source>
        <dbReference type="SAM" id="Coils"/>
    </source>
</evidence>
<evidence type="ECO:0000313" key="4">
    <source>
        <dbReference type="WBParaSite" id="HNAJ_0000723001-mRNA-1"/>
    </source>
</evidence>
<reference evidence="4" key="1">
    <citation type="submission" date="2017-02" db="UniProtKB">
        <authorList>
            <consortium name="WormBaseParasite"/>
        </authorList>
    </citation>
    <scope>IDENTIFICATION</scope>
</reference>
<proteinExistence type="predicted"/>
<accession>A0A0R3TJH2</accession>
<name>A0A0R3TJH2_RODNA</name>
<organism evidence="4">
    <name type="scientific">Rodentolepis nana</name>
    <name type="common">Dwarf tapeworm</name>
    <name type="synonym">Hymenolepis nana</name>
    <dbReference type="NCBI Taxonomy" id="102285"/>
    <lineage>
        <taxon>Eukaryota</taxon>
        <taxon>Metazoa</taxon>
        <taxon>Spiralia</taxon>
        <taxon>Lophotrochozoa</taxon>
        <taxon>Platyhelminthes</taxon>
        <taxon>Cestoda</taxon>
        <taxon>Eucestoda</taxon>
        <taxon>Cyclophyllidea</taxon>
        <taxon>Hymenolepididae</taxon>
        <taxon>Rodentolepis</taxon>
    </lineage>
</organism>